<keyword evidence="2" id="KW-1185">Reference proteome</keyword>
<dbReference type="WBParaSite" id="Gr19_v10_g15756.t1">
    <property type="protein sequence ID" value="Gr19_v10_g15756.t1"/>
    <property type="gene ID" value="Gr19_v10_g15756"/>
</dbReference>
<reference evidence="3" key="1">
    <citation type="submission" date="2022-11" db="UniProtKB">
        <authorList>
            <consortium name="WormBaseParasite"/>
        </authorList>
    </citation>
    <scope>IDENTIFICATION</scope>
</reference>
<organism evidence="2 3">
    <name type="scientific">Globodera rostochiensis</name>
    <name type="common">Golden nematode worm</name>
    <name type="synonym">Heterodera rostochiensis</name>
    <dbReference type="NCBI Taxonomy" id="31243"/>
    <lineage>
        <taxon>Eukaryota</taxon>
        <taxon>Metazoa</taxon>
        <taxon>Ecdysozoa</taxon>
        <taxon>Nematoda</taxon>
        <taxon>Chromadorea</taxon>
        <taxon>Rhabditida</taxon>
        <taxon>Tylenchina</taxon>
        <taxon>Tylenchomorpha</taxon>
        <taxon>Tylenchoidea</taxon>
        <taxon>Heteroderidae</taxon>
        <taxon>Heteroderinae</taxon>
        <taxon>Globodera</taxon>
    </lineage>
</organism>
<feature type="region of interest" description="Disordered" evidence="1">
    <location>
        <begin position="348"/>
        <end position="374"/>
    </location>
</feature>
<dbReference type="AlphaFoldDB" id="A0A914HE17"/>
<accession>A0A914HE17</accession>
<protein>
    <submittedName>
        <fullName evidence="3">Uncharacterized protein</fullName>
    </submittedName>
</protein>
<evidence type="ECO:0000313" key="2">
    <source>
        <dbReference type="Proteomes" id="UP000887572"/>
    </source>
</evidence>
<proteinExistence type="predicted"/>
<dbReference type="Proteomes" id="UP000887572">
    <property type="component" value="Unplaced"/>
</dbReference>
<evidence type="ECO:0000313" key="3">
    <source>
        <dbReference type="WBParaSite" id="Gr19_v10_g15756.t1"/>
    </source>
</evidence>
<name>A0A914HE17_GLORO</name>
<evidence type="ECO:0000256" key="1">
    <source>
        <dbReference type="SAM" id="MobiDB-lite"/>
    </source>
</evidence>
<sequence length="374" mass="42658">MMKTEDVRCCAIILMLEIAETLFFHQMNIRQQERELTSIRVYYVCNEEHCIENEYSMLVDMNLPIDSVFDEILNKLREADRSAAESGKCTCHGCTLNGGHLVEHSLTSGQRLIQCNYRWEFVKVLFEYETDDQSPEGGAEEMELCVSCGDEPYKLPLSSIVHESSLMKGLMELNLLVDTTAELPFYPITHESESQTPKRHRRGDQLRTFNVFIVDLGRNCVKFAKRIGTIPAVAKSEGVRVVFDCSSTDENNPLLNVFDEHRGRQKLHEAGFNPYGLVTVFVDVGPADCLHADRTVADFFSTTMRKLILRHKYKQRIEVFFPTKVLSGFENDDGEHWKEQPFSETVEDEPSMDFLSCPSTPQVSPVVSESDDDV</sequence>